<reference evidence="3 4" key="1">
    <citation type="journal article" date="2018" name="BMC Genomics">
        <title>The genome of Naegleria lovaniensis, the basis for a comparative approach to unravel pathogenicity factors of the human pathogenic amoeba N. fowleri.</title>
        <authorList>
            <person name="Liechti N."/>
            <person name="Schurch N."/>
            <person name="Bruggmann R."/>
            <person name="Wittwer M."/>
        </authorList>
    </citation>
    <scope>NUCLEOTIDE SEQUENCE [LARGE SCALE GENOMIC DNA]</scope>
    <source>
        <strain evidence="3 4">ATCC 30569</strain>
    </source>
</reference>
<evidence type="ECO:0000256" key="2">
    <source>
        <dbReference type="SAM" id="SignalP"/>
    </source>
</evidence>
<feature type="signal peptide" evidence="2">
    <location>
        <begin position="1"/>
        <end position="32"/>
    </location>
</feature>
<name>A0AA88KP28_NAELO</name>
<comment type="caution">
    <text evidence="3">The sequence shown here is derived from an EMBL/GenBank/DDBJ whole genome shotgun (WGS) entry which is preliminary data.</text>
</comment>
<feature type="transmembrane region" description="Helical" evidence="1">
    <location>
        <begin position="140"/>
        <end position="170"/>
    </location>
</feature>
<feature type="chain" id="PRO_5041727444" evidence="2">
    <location>
        <begin position="33"/>
        <end position="205"/>
    </location>
</feature>
<dbReference type="AlphaFoldDB" id="A0AA88KP28"/>
<keyword evidence="1" id="KW-1133">Transmembrane helix</keyword>
<sequence>MPTLLPMRFRQTTLNLMDVILVLLCMILSAHAQQVLHNGDTISRVTNVSEQFRIELAEWQILTIRFYVHSGHGRVKWSQDPTMSWSSTTSERFDSFYSSSRTVTTSYFNSVDFPVTIFYQVSPETNVNYSFKVEVTDFTVVMALSITGILLASWVMVGFIVVTIIVVVVIRRKRRRRNGWLATEDEISSLTDPTEFSEPTAVTHL</sequence>
<gene>
    <name evidence="3" type="ORF">C9374_000405</name>
</gene>
<evidence type="ECO:0000313" key="3">
    <source>
        <dbReference type="EMBL" id="KAG2388241.1"/>
    </source>
</evidence>
<proteinExistence type="predicted"/>
<dbReference type="RefSeq" id="XP_044552233.1">
    <property type="nucleotide sequence ID" value="XM_044693646.1"/>
</dbReference>
<accession>A0AA88KP28</accession>
<dbReference type="Proteomes" id="UP000816034">
    <property type="component" value="Unassembled WGS sequence"/>
</dbReference>
<dbReference type="EMBL" id="PYSW02000010">
    <property type="protein sequence ID" value="KAG2388241.1"/>
    <property type="molecule type" value="Genomic_DNA"/>
</dbReference>
<evidence type="ECO:0000256" key="1">
    <source>
        <dbReference type="SAM" id="Phobius"/>
    </source>
</evidence>
<dbReference type="GeneID" id="68092867"/>
<keyword evidence="2" id="KW-0732">Signal</keyword>
<keyword evidence="1" id="KW-0812">Transmembrane</keyword>
<evidence type="ECO:0000313" key="4">
    <source>
        <dbReference type="Proteomes" id="UP000816034"/>
    </source>
</evidence>
<keyword evidence="1" id="KW-0472">Membrane</keyword>
<keyword evidence="4" id="KW-1185">Reference proteome</keyword>
<organism evidence="3 4">
    <name type="scientific">Naegleria lovaniensis</name>
    <name type="common">Amoeba</name>
    <dbReference type="NCBI Taxonomy" id="51637"/>
    <lineage>
        <taxon>Eukaryota</taxon>
        <taxon>Discoba</taxon>
        <taxon>Heterolobosea</taxon>
        <taxon>Tetramitia</taxon>
        <taxon>Eutetramitia</taxon>
        <taxon>Vahlkampfiidae</taxon>
        <taxon>Naegleria</taxon>
    </lineage>
</organism>
<protein>
    <submittedName>
        <fullName evidence="3">Uncharacterized protein</fullName>
    </submittedName>
</protein>